<dbReference type="OMA" id="VNEGAHE"/>
<dbReference type="EMBL" id="LT554871">
    <property type="protein sequence ID" value="SAM07998.1"/>
    <property type="molecule type" value="Genomic_DNA"/>
</dbReference>
<dbReference type="OrthoDB" id="10039566at2759"/>
<dbReference type="InterPro" id="IPR022185">
    <property type="entry name" value="DUF3712"/>
</dbReference>
<evidence type="ECO:0000256" key="1">
    <source>
        <dbReference type="SAM" id="MobiDB-lite"/>
    </source>
</evidence>
<evidence type="ECO:0000313" key="3">
    <source>
        <dbReference type="EMBL" id="SAM07998.1"/>
    </source>
</evidence>
<evidence type="ECO:0000256" key="2">
    <source>
        <dbReference type="SAM" id="Phobius"/>
    </source>
</evidence>
<protein>
    <submittedName>
        <fullName evidence="3">Uncharacterized protein</fullName>
    </submittedName>
</protein>
<keyword evidence="2" id="KW-0472">Membrane</keyword>
<feature type="compositionally biased region" description="Polar residues" evidence="1">
    <location>
        <begin position="1584"/>
        <end position="1600"/>
    </location>
</feature>
<dbReference type="PANTHER" id="PTHR35895">
    <property type="entry name" value="CHROMOSOME 16, WHOLE GENOME SHOTGUN SEQUENCE"/>
    <property type="match status" value="1"/>
</dbReference>
<dbReference type="STRING" id="4829.A0A168S736"/>
<name>A0A168S736_ABSGL</name>
<gene>
    <name evidence="3" type="primary">ABSGL_13656.1 scaffold 14267</name>
</gene>
<feature type="transmembrane region" description="Helical" evidence="2">
    <location>
        <begin position="54"/>
        <end position="78"/>
    </location>
</feature>
<feature type="compositionally biased region" description="Low complexity" evidence="1">
    <location>
        <begin position="1556"/>
        <end position="1574"/>
    </location>
</feature>
<dbReference type="Pfam" id="PF12505">
    <property type="entry name" value="DUF3712"/>
    <property type="match status" value="4"/>
</dbReference>
<keyword evidence="4" id="KW-1185">Reference proteome</keyword>
<dbReference type="SUPFAM" id="SSF117070">
    <property type="entry name" value="LEA14-like"/>
    <property type="match status" value="1"/>
</dbReference>
<feature type="region of interest" description="Disordered" evidence="1">
    <location>
        <begin position="1545"/>
        <end position="1654"/>
    </location>
</feature>
<dbReference type="GO" id="GO:0000329">
    <property type="term" value="C:fungal-type vacuole membrane"/>
    <property type="evidence" value="ECO:0007669"/>
    <property type="project" value="InterPro"/>
</dbReference>
<dbReference type="Proteomes" id="UP000078561">
    <property type="component" value="Unassembled WGS sequence"/>
</dbReference>
<keyword evidence="2" id="KW-0812">Transmembrane</keyword>
<dbReference type="InterPro" id="IPR046368">
    <property type="entry name" value="Tag1"/>
</dbReference>
<keyword evidence="2" id="KW-1133">Transmembrane helix</keyword>
<organism evidence="3">
    <name type="scientific">Absidia glauca</name>
    <name type="common">Pin mould</name>
    <dbReference type="NCBI Taxonomy" id="4829"/>
    <lineage>
        <taxon>Eukaryota</taxon>
        <taxon>Fungi</taxon>
        <taxon>Fungi incertae sedis</taxon>
        <taxon>Mucoromycota</taxon>
        <taxon>Mucoromycotina</taxon>
        <taxon>Mucoromycetes</taxon>
        <taxon>Mucorales</taxon>
        <taxon>Cunninghamellaceae</taxon>
        <taxon>Absidia</taxon>
    </lineage>
</organism>
<sequence length="1654" mass="175267">MNNSHPTEASLVQDDYYNQVRVRQEGSVDDGYMEEYSEKPPPPARRKFYKNKKYWIICSIISIIVIVVVVCLIVFVFFPMIAQSLMNQAGIDVNSADITFSPPAGSASQKRDDTTPSDPNSVFYMGMESTMKNTGPFSASLKFHNPISVYYNETLLGNITLPDSTISGGHGALKARTPFLIQDSQFFGHFSKDMLAMETFYWQLKGSLDITALSRTATVTLDKQVAISGMNGFKDVTIKSFQLPSDNPNGGIDVELGTVLVSPSPVGVQMGTIEMDMSYEGVGLGRVRAENVVLKQGPNDIALKGVLIPQTDPAALEKVGTMFTTYVSGNVAPTSASGVSAAPNGKDSVTWLSEAFKTVQLNVGLSNAGGPLKMISAVNMGHLDLAFDANNPYAPSLSAPAVVADFKSPFGFSLEIFEVTQNITMNTTAGGNFSELAIPWVPSQSNQETGKLQFGVNNSPITALPDKNDAFDAYTYDLTASDEYSFGVTGVATTKTKTPLGNITLGGITFAVPTMLHGLQFLNSTPTEINSVDMTGGTQDALQLDIGVTMGNPSDFSMSVGDVTFAMFSGSSQVGTVTLNNLVLKRGSNTVIAKANFDPKSSQDGQTMLSSFVMGQNSSTSIGGFKESTQVASLVKALGAIKIDTTLPGLKSPLIQNGALTVLTDSVQTSIVHVSVSIANPFTAGLAITKVKSAATYKGMPVGNIDQDISNNPFVIGGNSTASSPQLNMQMNLQPAAVALLMRDLAVDAHLDTKALDGLLGMGGFHIQGQEQIEPTASLFQGFNISSFVMEAMKALKTDLNLESTLHVGDYVDVLAFSQKAVQITADNTVTRLIPVVGQPIVQQIVNGAVLGFETLVLSDPTNNNAKVQMKGSITKSGPMDAIISFPTPLTIRWQGKTLGTATMPPIHAIADKGAQFDVPSNFVITDQDAMEKFAAYMINNDEFVWDIVTNDVSVNALGFTFTGIKMEKFVTLKGAKGFKDSVVINNFDLPSDDPNGGITLVCNTTITNPSQVGFSLNTVAFQTSFQDVHIGDLAASPGNFAPGASSNIQMKGRLIPQDSTSGLAAVTKVFENYLGANDSIVVVNGDSASGPAGQVTWLTNAFKTLKIENVVLPGPKEKPVLIPSITMMNMQLDFTKEPFAPSTSSSDVRAQLKNPFGFPLGVSELTMEADASISKEKMAHLSVPKEKADTDKSTGIIKTQFQDLPFKVNEGAHEIFAGFLTALTKSGNSSFGLSGVSNALSNTAVGNLQLNGIPFDVTTSMTGFNNFNGKTEIQSLSVTGGTKDYTIVSTVIAFTNPSQITITVGDINFSSKMSDGSVVGQVFMKNAIIKPGLNQLDAEFHLAGETKAIGQLFSDYMTAAKVPLVIFGTEKSTTIESLKPAFQTVNLDTTMSGIQSNMIAGVKVSVTIGDLITKKATTVVTLQNPLKTPYILTDLKADVFFPGKNGIFKVGQVTSIPGPCTVPAGGSTVCDSWTVSMQADLGQLVELVFAKDKSLNLQQNITTTIGGSGGYVSSFYYYQDKVATQMDVDMGIFDLPLGSKINTTGNPLETMPGASGSSSSTSSTIKSSSTTTSDAKPTESESKSTGNDDSAKSTPTTTSDEAKPTTDGKSTTKEENTKSSPTEKADAESTPTDKKDDTTESTTSAAHHGIFPF</sequence>
<feature type="compositionally biased region" description="Basic and acidic residues" evidence="1">
    <location>
        <begin position="1601"/>
        <end position="1639"/>
    </location>
</feature>
<dbReference type="InParanoid" id="A0A168S736"/>
<evidence type="ECO:0000313" key="4">
    <source>
        <dbReference type="Proteomes" id="UP000078561"/>
    </source>
</evidence>
<reference evidence="3" key="1">
    <citation type="submission" date="2016-04" db="EMBL/GenBank/DDBJ databases">
        <authorList>
            <person name="Evans L.H."/>
            <person name="Alamgir A."/>
            <person name="Owens N."/>
            <person name="Weber N.D."/>
            <person name="Virtaneva K."/>
            <person name="Barbian K."/>
            <person name="Babar A."/>
            <person name="Rosenke K."/>
        </authorList>
    </citation>
    <scope>NUCLEOTIDE SEQUENCE [LARGE SCALE GENOMIC DNA]</scope>
    <source>
        <strain evidence="3">CBS 101.48</strain>
    </source>
</reference>
<dbReference type="PANTHER" id="PTHR35895:SF1">
    <property type="entry name" value="LIPID-BINDING SERUM GLYCOPROTEIN C-TERMINAL DOMAIN-CONTAINING PROTEIN"/>
    <property type="match status" value="1"/>
</dbReference>
<accession>A0A168S736</accession>
<proteinExistence type="predicted"/>